<evidence type="ECO:0000256" key="8">
    <source>
        <dbReference type="ARBA" id="ARBA00023065"/>
    </source>
</evidence>
<protein>
    <recommendedName>
        <fullName evidence="26">Ionotropic glutamate receptor C-terminal domain-containing protein</fullName>
    </recommendedName>
</protein>
<evidence type="ECO:0000256" key="6">
    <source>
        <dbReference type="ARBA" id="ARBA00022989"/>
    </source>
</evidence>
<feature type="signal peptide" evidence="21">
    <location>
        <begin position="1"/>
        <end position="19"/>
    </location>
</feature>
<dbReference type="AlphaFoldDB" id="A0A1I8PB12"/>
<evidence type="ECO:0000256" key="20">
    <source>
        <dbReference type="SAM" id="Phobius"/>
    </source>
</evidence>
<keyword evidence="4 20" id="KW-0812">Transmembrane</keyword>
<dbReference type="PRINTS" id="PR00177">
    <property type="entry name" value="NMDARECEPTOR"/>
</dbReference>
<feature type="binding site" evidence="16">
    <location>
        <position position="603"/>
    </location>
    <ligand>
        <name>L-glutamate</name>
        <dbReference type="ChEBI" id="CHEBI:29985"/>
    </ligand>
</feature>
<evidence type="ECO:0000259" key="23">
    <source>
        <dbReference type="SMART" id="SM00918"/>
    </source>
</evidence>
<feature type="disulfide bond" evidence="18">
    <location>
        <begin position="615"/>
        <end position="672"/>
    </location>
</feature>
<dbReference type="FunFam" id="3.40.190.10:FF:000117">
    <property type="entry name" value="Glutamate receptor, ionotropic kainate"/>
    <property type="match status" value="1"/>
</dbReference>
<keyword evidence="3" id="KW-1003">Cell membrane</keyword>
<keyword evidence="8" id="KW-0406">Ion transport</keyword>
<feature type="chain" id="PRO_5009326479" description="Ionotropic glutamate receptor C-terminal domain-containing protein" evidence="21">
    <location>
        <begin position="20"/>
        <end position="792"/>
    </location>
</feature>
<keyword evidence="11" id="KW-0325">Glycoprotein</keyword>
<dbReference type="InterPro" id="IPR001508">
    <property type="entry name" value="Iono_Glu_rcpt_met"/>
</dbReference>
<dbReference type="SUPFAM" id="SSF81324">
    <property type="entry name" value="Voltage-gated potassium channels"/>
    <property type="match status" value="1"/>
</dbReference>
<keyword evidence="13" id="KW-1071">Ligand-gated ion channel</keyword>
<dbReference type="GO" id="GO:0045211">
    <property type="term" value="C:postsynaptic membrane"/>
    <property type="evidence" value="ECO:0007669"/>
    <property type="project" value="UniProtKB-SubCell"/>
</dbReference>
<evidence type="ECO:0000256" key="13">
    <source>
        <dbReference type="ARBA" id="ARBA00023286"/>
    </source>
</evidence>
<feature type="transmembrane region" description="Helical" evidence="20">
    <location>
        <begin position="428"/>
        <end position="448"/>
    </location>
</feature>
<evidence type="ECO:0000256" key="3">
    <source>
        <dbReference type="ARBA" id="ARBA00022475"/>
    </source>
</evidence>
<keyword evidence="14" id="KW-0407">Ion channel</keyword>
<feature type="binding site" evidence="16">
    <location>
        <position position="552"/>
    </location>
    <ligand>
        <name>L-glutamate</name>
        <dbReference type="ChEBI" id="CHEBI:29985"/>
    </ligand>
</feature>
<dbReference type="Gene3D" id="3.40.190.10">
    <property type="entry name" value="Periplasmic binding protein-like II"/>
    <property type="match status" value="2"/>
</dbReference>
<evidence type="ECO:0000256" key="12">
    <source>
        <dbReference type="ARBA" id="ARBA00023257"/>
    </source>
</evidence>
<dbReference type="PANTHER" id="PTHR18966">
    <property type="entry name" value="IONOTROPIC GLUTAMATE RECEPTOR"/>
    <property type="match status" value="1"/>
</dbReference>
<dbReference type="EnsemblMetazoa" id="SCAU006435-RA">
    <property type="protein sequence ID" value="SCAU006435-PA"/>
    <property type="gene ID" value="SCAU006435"/>
</dbReference>
<evidence type="ECO:0000256" key="21">
    <source>
        <dbReference type="SAM" id="SignalP"/>
    </source>
</evidence>
<feature type="transmembrane region" description="Helical" evidence="20">
    <location>
        <begin position="691"/>
        <end position="714"/>
    </location>
</feature>
<dbReference type="Gene3D" id="1.10.287.70">
    <property type="match status" value="1"/>
</dbReference>
<feature type="binding site" evidence="16">
    <location>
        <position position="385"/>
    </location>
    <ligand>
        <name>L-glutamate</name>
        <dbReference type="ChEBI" id="CHEBI:29985"/>
    </ligand>
</feature>
<evidence type="ECO:0000256" key="4">
    <source>
        <dbReference type="ARBA" id="ARBA00022692"/>
    </source>
</evidence>
<dbReference type="SMART" id="SM00918">
    <property type="entry name" value="Lig_chan-Glu_bd"/>
    <property type="match status" value="1"/>
</dbReference>
<evidence type="ECO:0000256" key="19">
    <source>
        <dbReference type="SAM" id="MobiDB-lite"/>
    </source>
</evidence>
<comment type="subcellular location">
    <subcellularLocation>
        <location evidence="15">Postsynaptic cell membrane</location>
        <topology evidence="15">Multi-pass membrane protein</topology>
    </subcellularLocation>
</comment>
<keyword evidence="5 21" id="KW-0732">Signal</keyword>
<evidence type="ECO:0008006" key="26">
    <source>
        <dbReference type="Google" id="ProtNLM"/>
    </source>
</evidence>
<evidence type="ECO:0000256" key="17">
    <source>
        <dbReference type="PIRSR" id="PIRSR601508-2"/>
    </source>
</evidence>
<dbReference type="InterPro" id="IPR015683">
    <property type="entry name" value="Ionotropic_Glu_rcpt"/>
</dbReference>
<accession>A0A1I8PB12</accession>
<organism evidence="24 25">
    <name type="scientific">Stomoxys calcitrans</name>
    <name type="common">Stable fly</name>
    <name type="synonym">Conops calcitrans</name>
    <dbReference type="NCBI Taxonomy" id="35570"/>
    <lineage>
        <taxon>Eukaryota</taxon>
        <taxon>Metazoa</taxon>
        <taxon>Ecdysozoa</taxon>
        <taxon>Arthropoda</taxon>
        <taxon>Hexapoda</taxon>
        <taxon>Insecta</taxon>
        <taxon>Pterygota</taxon>
        <taxon>Neoptera</taxon>
        <taxon>Endopterygota</taxon>
        <taxon>Diptera</taxon>
        <taxon>Brachycera</taxon>
        <taxon>Muscomorpha</taxon>
        <taxon>Muscoidea</taxon>
        <taxon>Muscidae</taxon>
        <taxon>Stomoxys</taxon>
    </lineage>
</organism>
<dbReference type="SUPFAM" id="SSF53850">
    <property type="entry name" value="Periplasmic binding protein-like II"/>
    <property type="match status" value="1"/>
</dbReference>
<feature type="transmembrane region" description="Helical" evidence="20">
    <location>
        <begin position="498"/>
        <end position="516"/>
    </location>
</feature>
<dbReference type="Gene3D" id="3.40.50.2300">
    <property type="match status" value="3"/>
</dbReference>
<dbReference type="CDD" id="cd13714">
    <property type="entry name" value="PBP2_iGluR_Kainate"/>
    <property type="match status" value="1"/>
</dbReference>
<keyword evidence="10" id="KW-0675">Receptor</keyword>
<dbReference type="FunFam" id="1.10.287.70:FF:000143">
    <property type="entry name" value="Probable glutamate receptor"/>
    <property type="match status" value="1"/>
</dbReference>
<evidence type="ECO:0000256" key="10">
    <source>
        <dbReference type="ARBA" id="ARBA00023170"/>
    </source>
</evidence>
<keyword evidence="9 20" id="KW-0472">Membrane</keyword>
<dbReference type="Pfam" id="PF10613">
    <property type="entry name" value="Lig_chan-Glu_bd"/>
    <property type="match status" value="1"/>
</dbReference>
<evidence type="ECO:0000256" key="15">
    <source>
        <dbReference type="ARBA" id="ARBA00034104"/>
    </source>
</evidence>
<keyword evidence="18" id="KW-1015">Disulfide bond</keyword>
<feature type="site" description="Crucial to convey clamshell closure to channel opening" evidence="17">
    <location>
        <position position="531"/>
    </location>
</feature>
<dbReference type="Proteomes" id="UP000095300">
    <property type="component" value="Unassembled WGS sequence"/>
</dbReference>
<evidence type="ECO:0000256" key="9">
    <source>
        <dbReference type="ARBA" id="ARBA00023136"/>
    </source>
</evidence>
<feature type="site" description="Interaction with the cone snail toxin Con-ikot-ikot" evidence="17">
    <location>
        <position position="649"/>
    </location>
</feature>
<proteinExistence type="inferred from homology"/>
<feature type="domain" description="Ionotropic glutamate receptor C-terminal" evidence="22">
    <location>
        <begin position="297"/>
        <end position="666"/>
    </location>
</feature>
<evidence type="ECO:0000313" key="25">
    <source>
        <dbReference type="Proteomes" id="UP000095300"/>
    </source>
</evidence>
<feature type="compositionally biased region" description="Polar residues" evidence="19">
    <location>
        <begin position="755"/>
        <end position="771"/>
    </location>
</feature>
<evidence type="ECO:0000256" key="2">
    <source>
        <dbReference type="ARBA" id="ARBA00022448"/>
    </source>
</evidence>
<dbReference type="InterPro" id="IPR019594">
    <property type="entry name" value="Glu/Gly-bd"/>
</dbReference>
<evidence type="ECO:0000256" key="11">
    <source>
        <dbReference type="ARBA" id="ARBA00023180"/>
    </source>
</evidence>
<dbReference type="InterPro" id="IPR001320">
    <property type="entry name" value="Iontro_rcpt_C"/>
</dbReference>
<comment type="similarity">
    <text evidence="1">Belongs to the glutamate-gated ion channel (TC 1.A.10.1) family.</text>
</comment>
<keyword evidence="2" id="KW-0813">Transport</keyword>
<evidence type="ECO:0000256" key="5">
    <source>
        <dbReference type="ARBA" id="ARBA00022729"/>
    </source>
</evidence>
<feature type="region of interest" description="Disordered" evidence="19">
    <location>
        <begin position="754"/>
        <end position="792"/>
    </location>
</feature>
<feature type="binding site" evidence="16">
    <location>
        <position position="553"/>
    </location>
    <ligand>
        <name>L-glutamate</name>
        <dbReference type="ChEBI" id="CHEBI:29985"/>
    </ligand>
</feature>
<dbReference type="GO" id="GO:0038023">
    <property type="term" value="F:signaling receptor activity"/>
    <property type="evidence" value="ECO:0007669"/>
    <property type="project" value="InterPro"/>
</dbReference>
<dbReference type="VEuPathDB" id="VectorBase:SCAU006435"/>
<keyword evidence="12" id="KW-0628">Postsynaptic cell membrane</keyword>
<name>A0A1I8PB12_STOCA</name>
<evidence type="ECO:0000256" key="7">
    <source>
        <dbReference type="ARBA" id="ARBA00023018"/>
    </source>
</evidence>
<sequence length="792" mass="90933">MKLLFHIIVYTIIIRALYANVEKQILNIGAIFFKDETDLEAAFDTAVQDINYLNQEYQLEFNPIKHYLSEDDSVILQEIACDLLQNSVAAIIGPSSATKSVHGKSKIKSMISFFLTNLDTHTSGIDKLLSDIFLSNVTSVRLRSYIPPPVHSETDVFDPGEKDSVQTLNQQNIYDALVLLYNALQQTFQPDPIPVPEVSCEGGFWEPGNDLIDKMKKLDQKHLEPHYKTQKLTVNSFGIRDDFNLEIYDVMVDDTLNVWNKQHGLVVYDNLISNFTRKVFKPKKKGDHVDYQKKKIKYTVATRIGEPYFMIREEPEGVHFEGNDRFKGYVVDLLFELAKNLHFDFVFEPVPDNKYGAYDPNTNEWDGIVRQLMDNQAQMGICDLTITQERRTVVDFTVPFMQLGVQILYSKPPPPKKELFQFLEPFSVAVWLCLLIALFLMSLVYVVLARFTPDEWKTQKDPNTVELTWTLRNSFYLHINSILQVGCDILPTAGPMRLFTTFWWIFALLMAQTYLAKMTSFITASKMDGTIQNLHDLVQQDKIQFGTVKGGSTSLFFSQSSETDYRLAWNKMKSFKPEALTKDNKEGVDRVKHSKGRYAYLLETPILQYYAKKNCDLMPIGDPFGEKFYGIAVPLNAPYRSELNVGILKLSEQGFLYKLKREWIFHNNTVLCEDAPSTDGTQMDMQTLRGVFLVLQLGIGVGIIIGIAEFFWYINKMAVREKISPKLALARDFKFFLNFWKQIKPLSIYKCPEAGSQSRGSLMPSTATETNSSEKHKRKVKRRKKPEKDAKV</sequence>
<evidence type="ECO:0000313" key="24">
    <source>
        <dbReference type="EnsemblMetazoa" id="SCAU006435-PA"/>
    </source>
</evidence>
<gene>
    <name evidence="24" type="primary">106084377</name>
</gene>
<evidence type="ECO:0000259" key="22">
    <source>
        <dbReference type="SMART" id="SM00079"/>
    </source>
</evidence>
<dbReference type="OrthoDB" id="5984008at2759"/>
<dbReference type="SMART" id="SM00079">
    <property type="entry name" value="PBPe"/>
    <property type="match status" value="1"/>
</dbReference>
<feature type="binding site" evidence="16">
    <location>
        <position position="390"/>
    </location>
    <ligand>
        <name>L-glutamate</name>
        <dbReference type="ChEBI" id="CHEBI:29985"/>
    </ligand>
</feature>
<dbReference type="FunFam" id="3.40.190.10:FF:000060">
    <property type="entry name" value="Glutamate receptor ionotropic, kainate 1"/>
    <property type="match status" value="1"/>
</dbReference>
<dbReference type="Pfam" id="PF00060">
    <property type="entry name" value="Lig_chan"/>
    <property type="match status" value="1"/>
</dbReference>
<feature type="compositionally biased region" description="Basic residues" evidence="19">
    <location>
        <begin position="775"/>
        <end position="785"/>
    </location>
</feature>
<dbReference type="STRING" id="35570.A0A1I8PB12"/>
<evidence type="ECO:0000256" key="14">
    <source>
        <dbReference type="ARBA" id="ARBA00023303"/>
    </source>
</evidence>
<dbReference type="GO" id="GO:0015276">
    <property type="term" value="F:ligand-gated monoatomic ion channel activity"/>
    <property type="evidence" value="ECO:0007669"/>
    <property type="project" value="InterPro"/>
</dbReference>
<reference evidence="24" key="1">
    <citation type="submission" date="2020-05" db="UniProtKB">
        <authorList>
            <consortium name="EnsemblMetazoa"/>
        </authorList>
    </citation>
    <scope>IDENTIFICATION</scope>
    <source>
        <strain evidence="24">USDA</strain>
    </source>
</reference>
<evidence type="ECO:0000256" key="1">
    <source>
        <dbReference type="ARBA" id="ARBA00008685"/>
    </source>
</evidence>
<evidence type="ECO:0000256" key="18">
    <source>
        <dbReference type="PIRSR" id="PIRSR601508-3"/>
    </source>
</evidence>
<keyword evidence="7" id="KW-0770">Synapse</keyword>
<feature type="domain" description="Ionotropic glutamate receptor L-glutamate and glycine-binding" evidence="23">
    <location>
        <begin position="307"/>
        <end position="374"/>
    </location>
</feature>
<keyword evidence="6 20" id="KW-1133">Transmembrane helix</keyword>
<evidence type="ECO:0000256" key="16">
    <source>
        <dbReference type="PIRSR" id="PIRSR601508-1"/>
    </source>
</evidence>
<keyword evidence="25" id="KW-1185">Reference proteome</keyword>